<comment type="caution">
    <text evidence="9">Lacks conserved residue(s) required for the propagation of feature annotation.</text>
</comment>
<evidence type="ECO:0000256" key="8">
    <source>
        <dbReference type="ARBA" id="ARBA00038436"/>
    </source>
</evidence>
<reference evidence="11 12" key="1">
    <citation type="submission" date="2016-07" db="EMBL/GenBank/DDBJ databases">
        <title>Complete genome sequence of Bradyrhizobium icense LMTR 13T, a potential inoculant strain isolated from lima bean (Phaseolus lunatus) in Peru.</title>
        <authorList>
            <person name="Ormeno-Orrillo E."/>
            <person name="Duran D."/>
            <person name="Rogel M.A."/>
            <person name="Rey L."/>
            <person name="Imperial J."/>
            <person name="Ruiz-Argueso T."/>
            <person name="Martinez-Romero E."/>
        </authorList>
    </citation>
    <scope>NUCLEOTIDE SEQUENCE [LARGE SCALE GENOMIC DNA]</scope>
    <source>
        <strain evidence="11 12">LMTR 13</strain>
    </source>
</reference>
<keyword evidence="12" id="KW-1185">Reference proteome</keyword>
<dbReference type="GO" id="GO:0015740">
    <property type="term" value="P:C4-dicarboxylate transport"/>
    <property type="evidence" value="ECO:0007669"/>
    <property type="project" value="TreeGrafter"/>
</dbReference>
<feature type="transmembrane region" description="Helical" evidence="9">
    <location>
        <begin position="145"/>
        <end position="165"/>
    </location>
</feature>
<evidence type="ECO:0000256" key="5">
    <source>
        <dbReference type="ARBA" id="ARBA00022692"/>
    </source>
</evidence>
<feature type="transmembrane region" description="Helical" evidence="9">
    <location>
        <begin position="100"/>
        <end position="125"/>
    </location>
</feature>
<comment type="similarity">
    <text evidence="8 9">Belongs to the TRAP transporter small permease family.</text>
</comment>
<sequence>MRLFLDTLYRIALWLAALCLATIASMVGVQLAARILDGVLALVHLPTTSFVILSLNEICGYLLAAASFLALAGTLKAGVHIRVTMVFGALSEGTRRYAEMVAFAAAAAGVAYMTWNLASFAWVSFQFNEVSTGVIRVPLCYPQAAMALGAAILAIALTDELVIVARSGRPSFRHAEDAITVGKEG</sequence>
<dbReference type="InterPro" id="IPR055348">
    <property type="entry name" value="DctQ"/>
</dbReference>
<dbReference type="KEGG" id="bic:LMTR13_05410"/>
<dbReference type="OrthoDB" id="9797534at2"/>
<keyword evidence="6 9" id="KW-1133">Transmembrane helix</keyword>
<dbReference type="Pfam" id="PF04290">
    <property type="entry name" value="DctQ"/>
    <property type="match status" value="1"/>
</dbReference>
<evidence type="ECO:0000256" key="4">
    <source>
        <dbReference type="ARBA" id="ARBA00022519"/>
    </source>
</evidence>
<evidence type="ECO:0000313" key="11">
    <source>
        <dbReference type="EMBL" id="ANV99695.1"/>
    </source>
</evidence>
<dbReference type="GO" id="GO:0022857">
    <property type="term" value="F:transmembrane transporter activity"/>
    <property type="evidence" value="ECO:0007669"/>
    <property type="project" value="UniProtKB-UniRule"/>
</dbReference>
<comment type="function">
    <text evidence="9">Part of the tripartite ATP-independent periplasmic (TRAP) transport system.</text>
</comment>
<evidence type="ECO:0000256" key="2">
    <source>
        <dbReference type="ARBA" id="ARBA00022448"/>
    </source>
</evidence>
<evidence type="ECO:0000313" key="12">
    <source>
        <dbReference type="Proteomes" id="UP000092839"/>
    </source>
</evidence>
<dbReference type="PANTHER" id="PTHR35011:SF10">
    <property type="entry name" value="TRAP TRANSPORTER SMALL PERMEASE PROTEIN"/>
    <property type="match status" value="1"/>
</dbReference>
<evidence type="ECO:0000256" key="9">
    <source>
        <dbReference type="RuleBase" id="RU369079"/>
    </source>
</evidence>
<dbReference type="AlphaFoldDB" id="A0A1B1UAK0"/>
<feature type="transmembrane region" description="Helical" evidence="9">
    <location>
        <begin position="58"/>
        <end position="79"/>
    </location>
</feature>
<organism evidence="11 12">
    <name type="scientific">Bradyrhizobium icense</name>
    <dbReference type="NCBI Taxonomy" id="1274631"/>
    <lineage>
        <taxon>Bacteria</taxon>
        <taxon>Pseudomonadati</taxon>
        <taxon>Pseudomonadota</taxon>
        <taxon>Alphaproteobacteria</taxon>
        <taxon>Hyphomicrobiales</taxon>
        <taxon>Nitrobacteraceae</taxon>
        <taxon>Bradyrhizobium</taxon>
    </lineage>
</organism>
<evidence type="ECO:0000256" key="7">
    <source>
        <dbReference type="ARBA" id="ARBA00023136"/>
    </source>
</evidence>
<comment type="subcellular location">
    <subcellularLocation>
        <location evidence="1 9">Cell inner membrane</location>
        <topology evidence="1 9">Multi-pass membrane protein</topology>
    </subcellularLocation>
</comment>
<keyword evidence="3" id="KW-1003">Cell membrane</keyword>
<dbReference type="GO" id="GO:0005886">
    <property type="term" value="C:plasma membrane"/>
    <property type="evidence" value="ECO:0007669"/>
    <property type="project" value="UniProtKB-SubCell"/>
</dbReference>
<keyword evidence="5 9" id="KW-0812">Transmembrane</keyword>
<dbReference type="STRING" id="1274631.LMTR13_05410"/>
<protein>
    <recommendedName>
        <fullName evidence="9">TRAP transporter small permease protein</fullName>
    </recommendedName>
</protein>
<evidence type="ECO:0000256" key="1">
    <source>
        <dbReference type="ARBA" id="ARBA00004429"/>
    </source>
</evidence>
<dbReference type="RefSeq" id="WP_065726989.1">
    <property type="nucleotide sequence ID" value="NZ_CP016428.1"/>
</dbReference>
<evidence type="ECO:0000256" key="6">
    <source>
        <dbReference type="ARBA" id="ARBA00022989"/>
    </source>
</evidence>
<evidence type="ECO:0000259" key="10">
    <source>
        <dbReference type="Pfam" id="PF04290"/>
    </source>
</evidence>
<feature type="domain" description="Tripartite ATP-independent periplasmic transporters DctQ component" evidence="10">
    <location>
        <begin position="55"/>
        <end position="162"/>
    </location>
</feature>
<dbReference type="Proteomes" id="UP000092839">
    <property type="component" value="Chromosome"/>
</dbReference>
<name>A0A1B1UAK0_9BRAD</name>
<dbReference type="EMBL" id="CP016428">
    <property type="protein sequence ID" value="ANV99695.1"/>
    <property type="molecule type" value="Genomic_DNA"/>
</dbReference>
<accession>A0A1B1UAK0</accession>
<dbReference type="InterPro" id="IPR007387">
    <property type="entry name" value="TRAP_DctQ"/>
</dbReference>
<keyword evidence="7 9" id="KW-0472">Membrane</keyword>
<proteinExistence type="inferred from homology"/>
<comment type="subunit">
    <text evidence="9">The complex comprises the extracytoplasmic solute receptor protein and the two transmembrane proteins.</text>
</comment>
<evidence type="ECO:0000256" key="3">
    <source>
        <dbReference type="ARBA" id="ARBA00022475"/>
    </source>
</evidence>
<keyword evidence="2 9" id="KW-0813">Transport</keyword>
<keyword evidence="4 9" id="KW-0997">Cell inner membrane</keyword>
<dbReference type="PANTHER" id="PTHR35011">
    <property type="entry name" value="2,3-DIKETO-L-GULONATE TRAP TRANSPORTER SMALL PERMEASE PROTEIN YIAM"/>
    <property type="match status" value="1"/>
</dbReference>
<gene>
    <name evidence="11" type="ORF">LMTR13_05410</name>
</gene>